<gene>
    <name evidence="1" type="ORF">P3T76_001625</name>
</gene>
<organism evidence="1 2">
    <name type="scientific">Phytophthora citrophthora</name>
    <dbReference type="NCBI Taxonomy" id="4793"/>
    <lineage>
        <taxon>Eukaryota</taxon>
        <taxon>Sar</taxon>
        <taxon>Stramenopiles</taxon>
        <taxon>Oomycota</taxon>
        <taxon>Peronosporomycetes</taxon>
        <taxon>Peronosporales</taxon>
        <taxon>Peronosporaceae</taxon>
        <taxon>Phytophthora</taxon>
    </lineage>
</organism>
<evidence type="ECO:0000313" key="2">
    <source>
        <dbReference type="Proteomes" id="UP001259832"/>
    </source>
</evidence>
<proteinExistence type="predicted"/>
<evidence type="ECO:0000313" key="1">
    <source>
        <dbReference type="EMBL" id="KAK1947615.1"/>
    </source>
</evidence>
<sequence>MPLQSRYFRFGSLKLVLGMIMDLMKRRTFLTRLAQQLLKLPSSKILEGVIVTHLDGFSFMLRCLLESSHIVPTLSDVYKCPRSVQEWREQCMMFSIAATRGNELLTTTLVTGLQLMITVDKRLKR</sequence>
<dbReference type="Proteomes" id="UP001259832">
    <property type="component" value="Unassembled WGS sequence"/>
</dbReference>
<dbReference type="AlphaFoldDB" id="A0AAD9LRW9"/>
<keyword evidence="2" id="KW-1185">Reference proteome</keyword>
<name>A0AAD9LRW9_9STRA</name>
<protein>
    <submittedName>
        <fullName evidence="1">Uncharacterized protein</fullName>
    </submittedName>
</protein>
<dbReference type="EMBL" id="JASMQC010000002">
    <property type="protein sequence ID" value="KAK1947615.1"/>
    <property type="molecule type" value="Genomic_DNA"/>
</dbReference>
<comment type="caution">
    <text evidence="1">The sequence shown here is derived from an EMBL/GenBank/DDBJ whole genome shotgun (WGS) entry which is preliminary data.</text>
</comment>
<accession>A0AAD9LRW9</accession>
<reference evidence="1" key="1">
    <citation type="submission" date="2023-08" db="EMBL/GenBank/DDBJ databases">
        <title>Reference Genome Resource for the Citrus Pathogen Phytophthora citrophthora.</title>
        <authorList>
            <person name="Moller H."/>
            <person name="Coetzee B."/>
            <person name="Rose L.J."/>
            <person name="Van Niekerk J.M."/>
        </authorList>
    </citation>
    <scope>NUCLEOTIDE SEQUENCE</scope>
    <source>
        <strain evidence="1">STE-U-9442</strain>
    </source>
</reference>